<reference evidence="2 3" key="1">
    <citation type="journal article" date="2011" name="Science">
        <title>The Selaginella genome identifies genetic changes associated with the evolution of vascular plants.</title>
        <authorList>
            <person name="Banks J.A."/>
            <person name="Nishiyama T."/>
            <person name="Hasebe M."/>
            <person name="Bowman J.L."/>
            <person name="Gribskov M."/>
            <person name="dePamphilis C."/>
            <person name="Albert V.A."/>
            <person name="Aono N."/>
            <person name="Aoyama T."/>
            <person name="Ambrose B.A."/>
            <person name="Ashton N.W."/>
            <person name="Axtell M.J."/>
            <person name="Barker E."/>
            <person name="Barker M.S."/>
            <person name="Bennetzen J.L."/>
            <person name="Bonawitz N.D."/>
            <person name="Chapple C."/>
            <person name="Cheng C."/>
            <person name="Correa L.G."/>
            <person name="Dacre M."/>
            <person name="DeBarry J."/>
            <person name="Dreyer I."/>
            <person name="Elias M."/>
            <person name="Engstrom E.M."/>
            <person name="Estelle M."/>
            <person name="Feng L."/>
            <person name="Finet C."/>
            <person name="Floyd S.K."/>
            <person name="Frommer W.B."/>
            <person name="Fujita T."/>
            <person name="Gramzow L."/>
            <person name="Gutensohn M."/>
            <person name="Harholt J."/>
            <person name="Hattori M."/>
            <person name="Heyl A."/>
            <person name="Hirai T."/>
            <person name="Hiwatashi Y."/>
            <person name="Ishikawa M."/>
            <person name="Iwata M."/>
            <person name="Karol K.G."/>
            <person name="Koehler B."/>
            <person name="Kolukisaoglu U."/>
            <person name="Kubo M."/>
            <person name="Kurata T."/>
            <person name="Lalonde S."/>
            <person name="Li K."/>
            <person name="Li Y."/>
            <person name="Litt A."/>
            <person name="Lyons E."/>
            <person name="Manning G."/>
            <person name="Maruyama T."/>
            <person name="Michael T.P."/>
            <person name="Mikami K."/>
            <person name="Miyazaki S."/>
            <person name="Morinaga S."/>
            <person name="Murata T."/>
            <person name="Mueller-Roeber B."/>
            <person name="Nelson D.R."/>
            <person name="Obara M."/>
            <person name="Oguri Y."/>
            <person name="Olmstead R.G."/>
            <person name="Onodera N."/>
            <person name="Petersen B.L."/>
            <person name="Pils B."/>
            <person name="Prigge M."/>
            <person name="Rensing S.A."/>
            <person name="Riano-Pachon D.M."/>
            <person name="Roberts A.W."/>
            <person name="Sato Y."/>
            <person name="Scheller H.V."/>
            <person name="Schulz B."/>
            <person name="Schulz C."/>
            <person name="Shakirov E.V."/>
            <person name="Shibagaki N."/>
            <person name="Shinohara N."/>
            <person name="Shippen D.E."/>
            <person name="Soerensen I."/>
            <person name="Sotooka R."/>
            <person name="Sugimoto N."/>
            <person name="Sugita M."/>
            <person name="Sumikawa N."/>
            <person name="Tanurdzic M."/>
            <person name="Theissen G."/>
            <person name="Ulvskov P."/>
            <person name="Wakazuki S."/>
            <person name="Weng J.K."/>
            <person name="Willats W.W."/>
            <person name="Wipf D."/>
            <person name="Wolf P.G."/>
            <person name="Yang L."/>
            <person name="Zimmer A.D."/>
            <person name="Zhu Q."/>
            <person name="Mitros T."/>
            <person name="Hellsten U."/>
            <person name="Loque D."/>
            <person name="Otillar R."/>
            <person name="Salamov A."/>
            <person name="Schmutz J."/>
            <person name="Shapiro H."/>
            <person name="Lindquist E."/>
            <person name="Lucas S."/>
            <person name="Rokhsar D."/>
            <person name="Grigoriev I.V."/>
        </authorList>
    </citation>
    <scope>NUCLEOTIDE SEQUENCE [LARGE SCALE GENOMIC DNA]</scope>
</reference>
<evidence type="ECO:0000313" key="2">
    <source>
        <dbReference type="EMBL" id="EFJ23160.1"/>
    </source>
</evidence>
<name>D8RWX0_SELML</name>
<sequence length="83" mass="9566">NKKVILYLHNSCNLVLYIGKYKIWSTETSGHGKNCKLRLQSNGNLGLYSEDGIIIWSPNNKSCFNCFLNIYFIVQNDCNLVLY</sequence>
<dbReference type="InParanoid" id="D8RWX0"/>
<protein>
    <recommendedName>
        <fullName evidence="1">Bulb-type lectin domain-containing protein</fullName>
    </recommendedName>
</protein>
<proteinExistence type="predicted"/>
<dbReference type="HOGENOM" id="CLU_164480_0_1_1"/>
<evidence type="ECO:0000259" key="1">
    <source>
        <dbReference type="PROSITE" id="PS50927"/>
    </source>
</evidence>
<dbReference type="PROSITE" id="PS50927">
    <property type="entry name" value="BULB_LECTIN"/>
    <property type="match status" value="1"/>
</dbReference>
<feature type="non-terminal residue" evidence="2">
    <location>
        <position position="1"/>
    </location>
</feature>
<dbReference type="KEGG" id="smo:SELMODRAFT_19267"/>
<organism evidence="3">
    <name type="scientific">Selaginella moellendorffii</name>
    <name type="common">Spikemoss</name>
    <dbReference type="NCBI Taxonomy" id="88036"/>
    <lineage>
        <taxon>Eukaryota</taxon>
        <taxon>Viridiplantae</taxon>
        <taxon>Streptophyta</taxon>
        <taxon>Embryophyta</taxon>
        <taxon>Tracheophyta</taxon>
        <taxon>Lycopodiopsida</taxon>
        <taxon>Selaginellales</taxon>
        <taxon>Selaginellaceae</taxon>
        <taxon>Selaginella</taxon>
    </lineage>
</organism>
<dbReference type="InterPro" id="IPR036426">
    <property type="entry name" value="Bulb-type_lectin_dom_sf"/>
</dbReference>
<accession>D8RWX0</accession>
<dbReference type="Gramene" id="EFJ23160">
    <property type="protein sequence ID" value="EFJ23160"/>
    <property type="gene ID" value="SELMODRAFT_19267"/>
</dbReference>
<dbReference type="Proteomes" id="UP000001514">
    <property type="component" value="Unassembled WGS sequence"/>
</dbReference>
<feature type="non-terminal residue" evidence="2">
    <location>
        <position position="83"/>
    </location>
</feature>
<dbReference type="SUPFAM" id="SSF51110">
    <property type="entry name" value="alpha-D-mannose-specific plant lectins"/>
    <property type="match status" value="1"/>
</dbReference>
<dbReference type="AlphaFoldDB" id="D8RWX0"/>
<keyword evidence="3" id="KW-1185">Reference proteome</keyword>
<gene>
    <name evidence="2" type="ORF">SELMODRAFT_19267</name>
</gene>
<evidence type="ECO:0000313" key="3">
    <source>
        <dbReference type="Proteomes" id="UP000001514"/>
    </source>
</evidence>
<dbReference type="Gene3D" id="2.90.10.10">
    <property type="entry name" value="Bulb-type lectin domain"/>
    <property type="match status" value="1"/>
</dbReference>
<feature type="domain" description="Bulb-type lectin" evidence="1">
    <location>
        <begin position="1"/>
        <end position="83"/>
    </location>
</feature>
<dbReference type="EMBL" id="GL377593">
    <property type="protein sequence ID" value="EFJ23160.1"/>
    <property type="molecule type" value="Genomic_DNA"/>
</dbReference>
<dbReference type="InterPro" id="IPR001480">
    <property type="entry name" value="Bulb-type_lectin_dom"/>
</dbReference>